<keyword evidence="12" id="KW-1185">Reference proteome</keyword>
<dbReference type="Proteomes" id="UP001199525">
    <property type="component" value="Unassembled WGS sequence"/>
</dbReference>
<keyword evidence="9" id="KW-0963">Cytoplasm</keyword>
<keyword evidence="7 9" id="KW-0067">ATP-binding</keyword>
<dbReference type="InterPro" id="IPR008145">
    <property type="entry name" value="GK/Ca_channel_bsu"/>
</dbReference>
<dbReference type="PROSITE" id="PS00856">
    <property type="entry name" value="GUANYLATE_KINASE_1"/>
    <property type="match status" value="1"/>
</dbReference>
<dbReference type="SMART" id="SM00072">
    <property type="entry name" value="GuKc"/>
    <property type="match status" value="1"/>
</dbReference>
<keyword evidence="6 9" id="KW-0418">Kinase</keyword>
<evidence type="ECO:0000259" key="10">
    <source>
        <dbReference type="PROSITE" id="PS50052"/>
    </source>
</evidence>
<comment type="subcellular location">
    <subcellularLocation>
        <location evidence="9">Cytoplasm</location>
    </subcellularLocation>
</comment>
<evidence type="ECO:0000256" key="4">
    <source>
        <dbReference type="ARBA" id="ARBA00022679"/>
    </source>
</evidence>
<comment type="caution">
    <text evidence="11">The sequence shown here is derived from an EMBL/GenBank/DDBJ whole genome shotgun (WGS) entry which is preliminary data.</text>
</comment>
<dbReference type="NCBIfam" id="TIGR03263">
    <property type="entry name" value="guanyl_kin"/>
    <property type="match status" value="1"/>
</dbReference>
<dbReference type="PANTHER" id="PTHR23117">
    <property type="entry name" value="GUANYLATE KINASE-RELATED"/>
    <property type="match status" value="1"/>
</dbReference>
<reference evidence="11 12" key="1">
    <citation type="journal article" date="2021" name="Microorganisms">
        <title>Genome Evolution of Filamentous Cyanobacterium Nostoc Species: From Facultative Symbiosis to Free Living.</title>
        <authorList>
            <person name="Huo D."/>
            <person name="Li H."/>
            <person name="Cai F."/>
            <person name="Guo X."/>
            <person name="Qiao Z."/>
            <person name="Wang W."/>
            <person name="Yu G."/>
            <person name="Li R."/>
        </authorList>
    </citation>
    <scope>NUCLEOTIDE SEQUENCE [LARGE SCALE GENOMIC DNA]</scope>
    <source>
        <strain evidence="11 12">CHAB 5714</strain>
    </source>
</reference>
<dbReference type="PANTHER" id="PTHR23117:SF13">
    <property type="entry name" value="GUANYLATE KINASE"/>
    <property type="match status" value="1"/>
</dbReference>
<gene>
    <name evidence="9 11" type="primary">gmk</name>
    <name evidence="11" type="ORF">LC586_10590</name>
</gene>
<evidence type="ECO:0000256" key="1">
    <source>
        <dbReference type="ARBA" id="ARBA00005790"/>
    </source>
</evidence>
<evidence type="ECO:0000256" key="2">
    <source>
        <dbReference type="ARBA" id="ARBA00012961"/>
    </source>
</evidence>
<evidence type="ECO:0000256" key="7">
    <source>
        <dbReference type="ARBA" id="ARBA00022840"/>
    </source>
</evidence>
<proteinExistence type="inferred from homology"/>
<comment type="similarity">
    <text evidence="1 9">Belongs to the guanylate kinase family.</text>
</comment>
<evidence type="ECO:0000256" key="8">
    <source>
        <dbReference type="ARBA" id="ARBA00030128"/>
    </source>
</evidence>
<dbReference type="InterPro" id="IPR017665">
    <property type="entry name" value="Guanylate_kinase"/>
</dbReference>
<keyword evidence="4 9" id="KW-0808">Transferase</keyword>
<evidence type="ECO:0000313" key="11">
    <source>
        <dbReference type="EMBL" id="MCC5599662.1"/>
    </source>
</evidence>
<comment type="catalytic activity">
    <reaction evidence="9">
        <text>GMP + ATP = GDP + ADP</text>
        <dbReference type="Rhea" id="RHEA:20780"/>
        <dbReference type="ChEBI" id="CHEBI:30616"/>
        <dbReference type="ChEBI" id="CHEBI:58115"/>
        <dbReference type="ChEBI" id="CHEBI:58189"/>
        <dbReference type="ChEBI" id="CHEBI:456216"/>
        <dbReference type="EC" id="2.7.4.8"/>
    </reaction>
</comment>
<dbReference type="GO" id="GO:0004385">
    <property type="term" value="F:GMP kinase activity"/>
    <property type="evidence" value="ECO:0007669"/>
    <property type="project" value="UniProtKB-EC"/>
</dbReference>
<dbReference type="InterPro" id="IPR027417">
    <property type="entry name" value="P-loop_NTPase"/>
</dbReference>
<dbReference type="SUPFAM" id="SSF52540">
    <property type="entry name" value="P-loop containing nucleoside triphosphate hydrolases"/>
    <property type="match status" value="1"/>
</dbReference>
<evidence type="ECO:0000256" key="3">
    <source>
        <dbReference type="ARBA" id="ARBA00016296"/>
    </source>
</evidence>
<dbReference type="InterPro" id="IPR008144">
    <property type="entry name" value="Guanylate_kin-like_dom"/>
</dbReference>
<dbReference type="Gene3D" id="3.40.50.300">
    <property type="entry name" value="P-loop containing nucleotide triphosphate hydrolases"/>
    <property type="match status" value="1"/>
</dbReference>
<dbReference type="Gene3D" id="3.30.63.10">
    <property type="entry name" value="Guanylate Kinase phosphate binding domain"/>
    <property type="match status" value="1"/>
</dbReference>
<feature type="domain" description="Guanylate kinase-like" evidence="10">
    <location>
        <begin position="20"/>
        <end position="198"/>
    </location>
</feature>
<dbReference type="EMBL" id="JAIVFQ010000011">
    <property type="protein sequence ID" value="MCC5599662.1"/>
    <property type="molecule type" value="Genomic_DNA"/>
</dbReference>
<dbReference type="PROSITE" id="PS50052">
    <property type="entry name" value="GUANYLATE_KINASE_2"/>
    <property type="match status" value="1"/>
</dbReference>
<sequence>MMPVLPIQSIATTEERLHLGRLIVLTGPSGVGKGTLMRSLLKRHPELYYSVSVTTRSPRPGEIDGKDYYFISRSKFEQLLAEGEFLEWAEFAGNYYGTPREPVLNQIHFGKLVVLEIELEGARQIRASFPSALSIFILPPSFDELEKRIRSRAQDSEEAIARRLLRAQEEIKAANEFDIQIVNDDFETALNDIETVLFK</sequence>
<protein>
    <recommendedName>
        <fullName evidence="3 9">Guanylate kinase</fullName>
        <ecNumber evidence="2 9">2.7.4.8</ecNumber>
    </recommendedName>
    <alternativeName>
        <fullName evidence="8 9">GMP kinase</fullName>
    </alternativeName>
</protein>
<dbReference type="HAMAP" id="MF_00328">
    <property type="entry name" value="Guanylate_kinase"/>
    <property type="match status" value="1"/>
</dbReference>
<dbReference type="RefSeq" id="WP_229484557.1">
    <property type="nucleotide sequence ID" value="NZ_JAIVFQ010000011.1"/>
</dbReference>
<dbReference type="CDD" id="cd00071">
    <property type="entry name" value="GMPK"/>
    <property type="match status" value="1"/>
</dbReference>
<name>A0ABS8I827_9NOSO</name>
<organism evidence="11 12">
    <name type="scientific">Nostoc favosum CHAB5714</name>
    <dbReference type="NCBI Taxonomy" id="2780399"/>
    <lineage>
        <taxon>Bacteria</taxon>
        <taxon>Bacillati</taxon>
        <taxon>Cyanobacteriota</taxon>
        <taxon>Cyanophyceae</taxon>
        <taxon>Nostocales</taxon>
        <taxon>Nostocaceae</taxon>
        <taxon>Nostoc</taxon>
        <taxon>Nostoc favosum</taxon>
    </lineage>
</organism>
<dbReference type="InterPro" id="IPR020590">
    <property type="entry name" value="Guanylate_kinase_CS"/>
</dbReference>
<evidence type="ECO:0000256" key="6">
    <source>
        <dbReference type="ARBA" id="ARBA00022777"/>
    </source>
</evidence>
<keyword evidence="5 9" id="KW-0547">Nucleotide-binding</keyword>
<comment type="function">
    <text evidence="9">Essential for recycling GMP and indirectly, cGMP.</text>
</comment>
<evidence type="ECO:0000313" key="12">
    <source>
        <dbReference type="Proteomes" id="UP001199525"/>
    </source>
</evidence>
<dbReference type="EC" id="2.7.4.8" evidence="2 9"/>
<accession>A0ABS8I827</accession>
<evidence type="ECO:0000256" key="5">
    <source>
        <dbReference type="ARBA" id="ARBA00022741"/>
    </source>
</evidence>
<feature type="binding site" evidence="9">
    <location>
        <begin position="27"/>
        <end position="34"/>
    </location>
    <ligand>
        <name>ATP</name>
        <dbReference type="ChEBI" id="CHEBI:30616"/>
    </ligand>
</feature>
<evidence type="ECO:0000256" key="9">
    <source>
        <dbReference type="HAMAP-Rule" id="MF_00328"/>
    </source>
</evidence>
<dbReference type="Pfam" id="PF00625">
    <property type="entry name" value="Guanylate_kin"/>
    <property type="match status" value="1"/>
</dbReference>